<comment type="subcellular location">
    <subcellularLocation>
        <location evidence="1">Cell membrane</location>
        <topology evidence="1">Multi-pass membrane protein</topology>
    </subcellularLocation>
</comment>
<keyword evidence="4 7" id="KW-1133">Transmembrane helix</keyword>
<dbReference type="Proteomes" id="UP001595778">
    <property type="component" value="Unassembled WGS sequence"/>
</dbReference>
<evidence type="ECO:0000256" key="3">
    <source>
        <dbReference type="ARBA" id="ARBA00022692"/>
    </source>
</evidence>
<comment type="caution">
    <text evidence="8">The sequence shown here is derived from an EMBL/GenBank/DDBJ whole genome shotgun (WGS) entry which is preliminary data.</text>
</comment>
<dbReference type="PANTHER" id="PTHR30213">
    <property type="entry name" value="INNER MEMBRANE PROTEIN YHJD"/>
    <property type="match status" value="1"/>
</dbReference>
<feature type="transmembrane region" description="Helical" evidence="7">
    <location>
        <begin position="210"/>
        <end position="228"/>
    </location>
</feature>
<keyword evidence="2" id="KW-1003">Cell membrane</keyword>
<dbReference type="InterPro" id="IPR017039">
    <property type="entry name" value="Virul_fac_BrkB"/>
</dbReference>
<evidence type="ECO:0000256" key="5">
    <source>
        <dbReference type="ARBA" id="ARBA00023136"/>
    </source>
</evidence>
<keyword evidence="9" id="KW-1185">Reference proteome</keyword>
<dbReference type="PANTHER" id="PTHR30213:SF1">
    <property type="entry name" value="INNER MEMBRANE PROTEIN YHJD"/>
    <property type="match status" value="1"/>
</dbReference>
<evidence type="ECO:0000256" key="7">
    <source>
        <dbReference type="SAM" id="Phobius"/>
    </source>
</evidence>
<dbReference type="Pfam" id="PF03631">
    <property type="entry name" value="Virul_fac_BrkB"/>
    <property type="match status" value="1"/>
</dbReference>
<evidence type="ECO:0000313" key="9">
    <source>
        <dbReference type="Proteomes" id="UP001595778"/>
    </source>
</evidence>
<evidence type="ECO:0000256" key="4">
    <source>
        <dbReference type="ARBA" id="ARBA00022989"/>
    </source>
</evidence>
<evidence type="ECO:0000256" key="6">
    <source>
        <dbReference type="SAM" id="MobiDB-lite"/>
    </source>
</evidence>
<feature type="transmembrane region" description="Helical" evidence="7">
    <location>
        <begin position="165"/>
        <end position="190"/>
    </location>
</feature>
<evidence type="ECO:0000256" key="1">
    <source>
        <dbReference type="ARBA" id="ARBA00004651"/>
    </source>
</evidence>
<feature type="transmembrane region" description="Helical" evidence="7">
    <location>
        <begin position="12"/>
        <end position="30"/>
    </location>
</feature>
<protein>
    <submittedName>
        <fullName evidence="8">YihY/virulence factor BrkB family protein</fullName>
    </submittedName>
</protein>
<sequence>MEWNRARRSGGKFAALVALGQWFTARLNVLRPMRAFRHYSLHYGPLMSAGIGFNMFFSITGLLATGFSIAGLVLSGQPALLDTIISSVARSAPGLLKINGGQGLVDPKDLLDPSGLGWTAVIGAVVTVVTSLGWINGLRDGLRGVLQLPPLMVNPILLKLRDAGILLLLGVSLVISAAASLVFGTAAGWVSNFLHLTDALAGPLTTSVKIIVPLVLNWVTAVIMFRLAAGLKLSRRALLESTILAALGTTILQIFSTELLGGASRNPLLASFAVIIGLLIWFNLVSQVYLVSAGWAAVREADLDSDGTPRSKTILGAKRATPQT</sequence>
<evidence type="ECO:0000256" key="2">
    <source>
        <dbReference type="ARBA" id="ARBA00022475"/>
    </source>
</evidence>
<feature type="transmembrane region" description="Helical" evidence="7">
    <location>
        <begin position="51"/>
        <end position="74"/>
    </location>
</feature>
<feature type="transmembrane region" description="Helical" evidence="7">
    <location>
        <begin position="268"/>
        <end position="291"/>
    </location>
</feature>
<dbReference type="EMBL" id="JBHSDQ010000002">
    <property type="protein sequence ID" value="MFC4395705.1"/>
    <property type="molecule type" value="Genomic_DNA"/>
</dbReference>
<organism evidence="8 9">
    <name type="scientific">Arthrobacter sedimenti</name>
    <dbReference type="NCBI Taxonomy" id="2694931"/>
    <lineage>
        <taxon>Bacteria</taxon>
        <taxon>Bacillati</taxon>
        <taxon>Actinomycetota</taxon>
        <taxon>Actinomycetes</taxon>
        <taxon>Micrococcales</taxon>
        <taxon>Micrococcaceae</taxon>
        <taxon>Arthrobacter</taxon>
    </lineage>
</organism>
<proteinExistence type="predicted"/>
<name>A0ABV8WI91_9MICC</name>
<reference evidence="9" key="1">
    <citation type="journal article" date="2019" name="Int. J. Syst. Evol. Microbiol.">
        <title>The Global Catalogue of Microorganisms (GCM) 10K type strain sequencing project: providing services to taxonomists for standard genome sequencing and annotation.</title>
        <authorList>
            <consortium name="The Broad Institute Genomics Platform"/>
            <consortium name="The Broad Institute Genome Sequencing Center for Infectious Disease"/>
            <person name="Wu L."/>
            <person name="Ma J."/>
        </authorList>
    </citation>
    <scope>NUCLEOTIDE SEQUENCE [LARGE SCALE GENOMIC DNA]</scope>
    <source>
        <strain evidence="9">PJ61</strain>
    </source>
</reference>
<keyword evidence="3 7" id="KW-0812">Transmembrane</keyword>
<accession>A0ABV8WI91</accession>
<keyword evidence="5 7" id="KW-0472">Membrane</keyword>
<dbReference type="RefSeq" id="WP_376976985.1">
    <property type="nucleotide sequence ID" value="NZ_JBHSDQ010000002.1"/>
</dbReference>
<feature type="transmembrane region" description="Helical" evidence="7">
    <location>
        <begin position="237"/>
        <end position="256"/>
    </location>
</feature>
<gene>
    <name evidence="8" type="ORF">ACFO0G_06335</name>
</gene>
<feature type="transmembrane region" description="Helical" evidence="7">
    <location>
        <begin position="116"/>
        <end position="135"/>
    </location>
</feature>
<feature type="region of interest" description="Disordered" evidence="6">
    <location>
        <begin position="304"/>
        <end position="324"/>
    </location>
</feature>
<evidence type="ECO:0000313" key="8">
    <source>
        <dbReference type="EMBL" id="MFC4395705.1"/>
    </source>
</evidence>